<evidence type="ECO:0000313" key="3">
    <source>
        <dbReference type="Proteomes" id="UP000249819"/>
    </source>
</evidence>
<accession>A0A327W564</accession>
<keyword evidence="3" id="KW-1185">Reference proteome</keyword>
<dbReference type="EMBL" id="QLMA01000003">
    <property type="protein sequence ID" value="RAJ83305.1"/>
    <property type="molecule type" value="Genomic_DNA"/>
</dbReference>
<dbReference type="RefSeq" id="WP_111591960.1">
    <property type="nucleotide sequence ID" value="NZ_QLMA01000003.1"/>
</dbReference>
<dbReference type="Pfam" id="PF13657">
    <property type="entry name" value="Couple_hipA"/>
    <property type="match status" value="1"/>
</dbReference>
<feature type="domain" description="HipA N-terminal subdomain 1" evidence="1">
    <location>
        <begin position="5"/>
        <end position="102"/>
    </location>
</feature>
<sequence>MRIGKVYYQDKLAGHITATDHGEYLFQYTPEYVQSSPDLFLTFSMPVRREPYIERHLFPFFEGLIPEGWLLEMAIQKWNLKRNDSMGLLLACCQNCIGAVSIHPLIQEENEL</sequence>
<name>A0A327W564_9BACT</name>
<evidence type="ECO:0000313" key="2">
    <source>
        <dbReference type="EMBL" id="RAJ83305.1"/>
    </source>
</evidence>
<keyword evidence="2" id="KW-0808">Transferase</keyword>
<dbReference type="AlphaFoldDB" id="A0A327W564"/>
<keyword evidence="2" id="KW-0418">Kinase</keyword>
<reference evidence="2 3" key="1">
    <citation type="submission" date="2018-06" db="EMBL/GenBank/DDBJ databases">
        <title>Genomic Encyclopedia of Archaeal and Bacterial Type Strains, Phase II (KMG-II): from individual species to whole genera.</title>
        <authorList>
            <person name="Goeker M."/>
        </authorList>
    </citation>
    <scope>NUCLEOTIDE SEQUENCE [LARGE SCALE GENOMIC DNA]</scope>
    <source>
        <strain evidence="2 3">DSM 29821</strain>
    </source>
</reference>
<gene>
    <name evidence="2" type="ORF">CLV59_103269</name>
</gene>
<evidence type="ECO:0000259" key="1">
    <source>
        <dbReference type="Pfam" id="PF13657"/>
    </source>
</evidence>
<proteinExistence type="predicted"/>
<organism evidence="2 3">
    <name type="scientific">Chitinophaga dinghuensis</name>
    <dbReference type="NCBI Taxonomy" id="1539050"/>
    <lineage>
        <taxon>Bacteria</taxon>
        <taxon>Pseudomonadati</taxon>
        <taxon>Bacteroidota</taxon>
        <taxon>Chitinophagia</taxon>
        <taxon>Chitinophagales</taxon>
        <taxon>Chitinophagaceae</taxon>
        <taxon>Chitinophaga</taxon>
    </lineage>
</organism>
<dbReference type="Proteomes" id="UP000249819">
    <property type="component" value="Unassembled WGS sequence"/>
</dbReference>
<comment type="caution">
    <text evidence="2">The sequence shown here is derived from an EMBL/GenBank/DDBJ whole genome shotgun (WGS) entry which is preliminary data.</text>
</comment>
<dbReference type="OrthoDB" id="196808at2"/>
<dbReference type="InterPro" id="IPR017508">
    <property type="entry name" value="HipA_N1"/>
</dbReference>
<dbReference type="NCBIfam" id="TIGR03071">
    <property type="entry name" value="couple_hipA"/>
    <property type="match status" value="1"/>
</dbReference>
<dbReference type="GO" id="GO:0016301">
    <property type="term" value="F:kinase activity"/>
    <property type="evidence" value="ECO:0007669"/>
    <property type="project" value="UniProtKB-KW"/>
</dbReference>
<protein>
    <submittedName>
        <fullName evidence="2">Serine/threonine-protein kinase HipA</fullName>
    </submittedName>
</protein>